<protein>
    <submittedName>
        <fullName evidence="2">GNAT family N-acetyltransferase</fullName>
    </submittedName>
</protein>
<keyword evidence="2" id="KW-0808">Transferase</keyword>
<sequence>METAIPFMLVPFKEQDYADYRALTSNPKIMEMITGRPLSEQESRAHFDRLLQQNQVAKGFGNFRIISEENNAFMGLAKLVRQQLEDKEVEIGFLLMEQFQGKGIASAATRQLIDFARKDRSLLRVKAILDPLNSASRKILVREGFVSEFVGEIDGLPGEVMSLVL</sequence>
<accession>A0A5B8VHE6</accession>
<dbReference type="InterPro" id="IPR051531">
    <property type="entry name" value="N-acetyltransferase"/>
</dbReference>
<dbReference type="PANTHER" id="PTHR43792">
    <property type="entry name" value="GNAT FAMILY, PUTATIVE (AFU_ORTHOLOGUE AFUA_3G00765)-RELATED-RELATED"/>
    <property type="match status" value="1"/>
</dbReference>
<dbReference type="AlphaFoldDB" id="A0A5B8VHE6"/>
<name>A0A5B8VHE6_9BACT</name>
<dbReference type="PROSITE" id="PS51186">
    <property type="entry name" value="GNAT"/>
    <property type="match status" value="1"/>
</dbReference>
<dbReference type="InterPro" id="IPR000182">
    <property type="entry name" value="GNAT_dom"/>
</dbReference>
<dbReference type="Pfam" id="PF13302">
    <property type="entry name" value="Acetyltransf_3"/>
    <property type="match status" value="1"/>
</dbReference>
<dbReference type="SUPFAM" id="SSF55729">
    <property type="entry name" value="Acyl-CoA N-acyltransferases (Nat)"/>
    <property type="match status" value="1"/>
</dbReference>
<dbReference type="KEGG" id="agi:FSB73_00765"/>
<organism evidence="2 3">
    <name type="scientific">Arachidicoccus ginsenosidivorans</name>
    <dbReference type="NCBI Taxonomy" id="496057"/>
    <lineage>
        <taxon>Bacteria</taxon>
        <taxon>Pseudomonadati</taxon>
        <taxon>Bacteroidota</taxon>
        <taxon>Chitinophagia</taxon>
        <taxon>Chitinophagales</taxon>
        <taxon>Chitinophagaceae</taxon>
        <taxon>Arachidicoccus</taxon>
    </lineage>
</organism>
<dbReference type="InterPro" id="IPR016181">
    <property type="entry name" value="Acyl_CoA_acyltransferase"/>
</dbReference>
<dbReference type="Proteomes" id="UP000321291">
    <property type="component" value="Chromosome"/>
</dbReference>
<evidence type="ECO:0000313" key="2">
    <source>
        <dbReference type="EMBL" id="QEC70455.1"/>
    </source>
</evidence>
<proteinExistence type="predicted"/>
<dbReference type="OrthoDB" id="9811523at2"/>
<reference evidence="2 3" key="1">
    <citation type="journal article" date="2017" name="Int. J. Syst. Evol. Microbiol.">
        <title>Arachidicoccus ginsenosidivorans sp. nov., with ginsenoside-converting activity isolated from ginseng cultivating soil.</title>
        <authorList>
            <person name="Siddiqi M.Z."/>
            <person name="Aslam Z."/>
            <person name="Im W.T."/>
        </authorList>
    </citation>
    <scope>NUCLEOTIDE SEQUENCE [LARGE SCALE GENOMIC DNA]</scope>
    <source>
        <strain evidence="2 3">Gsoil 809</strain>
    </source>
</reference>
<gene>
    <name evidence="2" type="ORF">FSB73_00765</name>
</gene>
<feature type="domain" description="N-acetyltransferase" evidence="1">
    <location>
        <begin position="18"/>
        <end position="165"/>
    </location>
</feature>
<evidence type="ECO:0000313" key="3">
    <source>
        <dbReference type="Proteomes" id="UP000321291"/>
    </source>
</evidence>
<dbReference type="GO" id="GO:0016747">
    <property type="term" value="F:acyltransferase activity, transferring groups other than amino-acyl groups"/>
    <property type="evidence" value="ECO:0007669"/>
    <property type="project" value="InterPro"/>
</dbReference>
<evidence type="ECO:0000259" key="1">
    <source>
        <dbReference type="PROSITE" id="PS51186"/>
    </source>
</evidence>
<dbReference type="CDD" id="cd04301">
    <property type="entry name" value="NAT_SF"/>
    <property type="match status" value="1"/>
</dbReference>
<dbReference type="EMBL" id="CP042434">
    <property type="protein sequence ID" value="QEC70455.1"/>
    <property type="molecule type" value="Genomic_DNA"/>
</dbReference>
<keyword evidence="3" id="KW-1185">Reference proteome</keyword>
<dbReference type="Gene3D" id="3.40.630.30">
    <property type="match status" value="1"/>
</dbReference>
<dbReference type="RefSeq" id="WP_146779719.1">
    <property type="nucleotide sequence ID" value="NZ_CP042434.1"/>
</dbReference>
<dbReference type="PANTHER" id="PTHR43792:SF1">
    <property type="entry name" value="N-ACETYLTRANSFERASE DOMAIN-CONTAINING PROTEIN"/>
    <property type="match status" value="1"/>
</dbReference>